<accession>A0ABQ2MPJ7</accession>
<dbReference type="PANTHER" id="PTHR30411:SF1">
    <property type="entry name" value="CYTOPLASMIC PROTEIN"/>
    <property type="match status" value="1"/>
</dbReference>
<dbReference type="Proteomes" id="UP000656881">
    <property type="component" value="Unassembled WGS sequence"/>
</dbReference>
<dbReference type="SUPFAM" id="SSF55826">
    <property type="entry name" value="YbaK/ProRS associated domain"/>
    <property type="match status" value="1"/>
</dbReference>
<reference evidence="4" key="1">
    <citation type="journal article" date="2019" name="Int. J. Syst. Evol. Microbiol.">
        <title>The Global Catalogue of Microorganisms (GCM) 10K type strain sequencing project: providing services to taxonomists for standard genome sequencing and annotation.</title>
        <authorList>
            <consortium name="The Broad Institute Genomics Platform"/>
            <consortium name="The Broad Institute Genome Sequencing Center for Infectious Disease"/>
            <person name="Wu L."/>
            <person name="Ma J."/>
        </authorList>
    </citation>
    <scope>NUCLEOTIDE SEQUENCE [LARGE SCALE GENOMIC DNA]</scope>
    <source>
        <strain evidence="4">CGMCC 4.7349</strain>
    </source>
</reference>
<dbReference type="CDD" id="cd04333">
    <property type="entry name" value="ProX_deacylase"/>
    <property type="match status" value="1"/>
</dbReference>
<evidence type="ECO:0000313" key="4">
    <source>
        <dbReference type="Proteomes" id="UP000656881"/>
    </source>
</evidence>
<evidence type="ECO:0000259" key="2">
    <source>
        <dbReference type="Pfam" id="PF04073"/>
    </source>
</evidence>
<keyword evidence="4" id="KW-1185">Reference proteome</keyword>
<dbReference type="PANTHER" id="PTHR30411">
    <property type="entry name" value="CYTOPLASMIC PROTEIN"/>
    <property type="match status" value="1"/>
</dbReference>
<organism evidence="3 4">
    <name type="scientific">Streptomyces lasiicapitis</name>
    <dbReference type="NCBI Taxonomy" id="1923961"/>
    <lineage>
        <taxon>Bacteria</taxon>
        <taxon>Bacillati</taxon>
        <taxon>Actinomycetota</taxon>
        <taxon>Actinomycetes</taxon>
        <taxon>Kitasatosporales</taxon>
        <taxon>Streptomycetaceae</taxon>
        <taxon>Streptomyces</taxon>
    </lineage>
</organism>
<evidence type="ECO:0000256" key="1">
    <source>
        <dbReference type="SAM" id="MobiDB-lite"/>
    </source>
</evidence>
<feature type="region of interest" description="Disordered" evidence="1">
    <location>
        <begin position="180"/>
        <end position="200"/>
    </location>
</feature>
<gene>
    <name evidence="3" type="ORF">GCM10012286_68780</name>
</gene>
<dbReference type="InterPro" id="IPR036754">
    <property type="entry name" value="YbaK/aa-tRNA-synt-asso_dom_sf"/>
</dbReference>
<dbReference type="EMBL" id="BMNG01000018">
    <property type="protein sequence ID" value="GGO55803.1"/>
    <property type="molecule type" value="Genomic_DNA"/>
</dbReference>
<protein>
    <submittedName>
        <fullName evidence="3">Aminoacyl-tRNA deacylase</fullName>
    </submittedName>
</protein>
<sequence>MAHTRTASVRRMSTTDNAEGASGANPRFVEAVRELGLDALPAEIRRFPDQTRTAAEAAAAIGCELSQICKSLIFAADGVPVLVLMDGASRVDVELVQRELGVEKVTRAKADVVREATGYAIGGVPPFGHATRTRVLADRSLLDHSVVWAAAGTPYTVFPMAPKDLIAHAGATLVDVRETAAPTPRETAAPAPREAAGPGL</sequence>
<dbReference type="InterPro" id="IPR007214">
    <property type="entry name" value="YbaK/aa-tRNA-synth-assoc-dom"/>
</dbReference>
<proteinExistence type="predicted"/>
<dbReference type="Pfam" id="PF04073">
    <property type="entry name" value="tRNA_edit"/>
    <property type="match status" value="1"/>
</dbReference>
<dbReference type="Gene3D" id="3.90.960.10">
    <property type="entry name" value="YbaK/aminoacyl-tRNA synthetase-associated domain"/>
    <property type="match status" value="1"/>
</dbReference>
<name>A0ABQ2MPJ7_9ACTN</name>
<feature type="compositionally biased region" description="Polar residues" evidence="1">
    <location>
        <begin position="1"/>
        <end position="17"/>
    </location>
</feature>
<feature type="region of interest" description="Disordered" evidence="1">
    <location>
        <begin position="1"/>
        <end position="24"/>
    </location>
</feature>
<feature type="domain" description="YbaK/aminoacyl-tRNA synthetase-associated" evidence="2">
    <location>
        <begin position="50"/>
        <end position="166"/>
    </location>
</feature>
<comment type="caution">
    <text evidence="3">The sequence shown here is derived from an EMBL/GenBank/DDBJ whole genome shotgun (WGS) entry which is preliminary data.</text>
</comment>
<evidence type="ECO:0000313" key="3">
    <source>
        <dbReference type="EMBL" id="GGO55803.1"/>
    </source>
</evidence>